<dbReference type="VEuPathDB" id="FungiDB:DD237_007998"/>
<organism evidence="1 3">
    <name type="scientific">Peronospora effusa</name>
    <dbReference type="NCBI Taxonomy" id="542832"/>
    <lineage>
        <taxon>Eukaryota</taxon>
        <taxon>Sar</taxon>
        <taxon>Stramenopiles</taxon>
        <taxon>Oomycota</taxon>
        <taxon>Peronosporomycetes</taxon>
        <taxon>Peronosporales</taxon>
        <taxon>Peronosporaceae</taxon>
        <taxon>Peronospora</taxon>
    </lineage>
</organism>
<evidence type="ECO:0000313" key="2">
    <source>
        <dbReference type="EMBL" id="RQM18795.1"/>
    </source>
</evidence>
<name>A0A3M6VNB4_9STRA</name>
<protein>
    <submittedName>
        <fullName evidence="1">Uncharacterized protein</fullName>
    </submittedName>
</protein>
<gene>
    <name evidence="2" type="ORF">DD237_007998</name>
    <name evidence="1" type="ORF">DD238_007667</name>
</gene>
<dbReference type="Proteomes" id="UP000282087">
    <property type="component" value="Unassembled WGS sequence"/>
</dbReference>
<proteinExistence type="predicted"/>
<dbReference type="AlphaFoldDB" id="A0A3M6VNB4"/>
<evidence type="ECO:0000313" key="3">
    <source>
        <dbReference type="Proteomes" id="UP000282087"/>
    </source>
</evidence>
<sequence>MQLDRLDAYEAAQVFGVYKLTKLDLTQVILQHRLMATPTYIDATSTPPMSPSSKLEVDDTKLEATGYVLATQSVDVSGSHVSGPHCEDETDEKLVWAHLSLSIEFSTRGKPRHRRKVSATALNRAHK</sequence>
<reference evidence="3 4" key="1">
    <citation type="submission" date="2018-06" db="EMBL/GenBank/DDBJ databases">
        <title>Comparative genomics of downy mildews reveals potential adaptations to biotrophy.</title>
        <authorList>
            <person name="Fletcher K."/>
            <person name="Klosterman S.J."/>
            <person name="Derevnina L."/>
            <person name="Martin F."/>
            <person name="Koike S."/>
            <person name="Reyes Chin-Wo S."/>
            <person name="Mou B."/>
            <person name="Michelmore R."/>
        </authorList>
    </citation>
    <scope>NUCLEOTIDE SEQUENCE [LARGE SCALE GENOMIC DNA]</scope>
    <source>
        <strain evidence="2 4">R13</strain>
        <strain evidence="1 3">R14</strain>
    </source>
</reference>
<dbReference type="EMBL" id="QKXF01000015">
    <property type="protein sequence ID" value="RQM18795.1"/>
    <property type="molecule type" value="Genomic_DNA"/>
</dbReference>
<dbReference type="EMBL" id="QLLG01000097">
    <property type="protein sequence ID" value="RMX68184.1"/>
    <property type="molecule type" value="Genomic_DNA"/>
</dbReference>
<accession>A0A3M6VNB4</accession>
<comment type="caution">
    <text evidence="1">The sequence shown here is derived from an EMBL/GenBank/DDBJ whole genome shotgun (WGS) entry which is preliminary data.</text>
</comment>
<evidence type="ECO:0000313" key="1">
    <source>
        <dbReference type="EMBL" id="RMX68184.1"/>
    </source>
</evidence>
<keyword evidence="3" id="KW-1185">Reference proteome</keyword>
<dbReference type="Proteomes" id="UP000286097">
    <property type="component" value="Unassembled WGS sequence"/>
</dbReference>
<evidence type="ECO:0000313" key="4">
    <source>
        <dbReference type="Proteomes" id="UP000286097"/>
    </source>
</evidence>